<dbReference type="OrthoDB" id="10253982at2759"/>
<dbReference type="Proteomes" id="UP000298663">
    <property type="component" value="Unassembled WGS sequence"/>
</dbReference>
<evidence type="ECO:0000259" key="2">
    <source>
        <dbReference type="Pfam" id="PF03372"/>
    </source>
</evidence>
<dbReference type="InterPro" id="IPR005135">
    <property type="entry name" value="Endo/exonuclease/phosphatase"/>
</dbReference>
<evidence type="ECO:0000313" key="4">
    <source>
        <dbReference type="Proteomes" id="UP000298663"/>
    </source>
</evidence>
<gene>
    <name evidence="3" type="ORF">L596_028335</name>
</gene>
<accession>A0A4U5LY50</accession>
<organism evidence="3 4">
    <name type="scientific">Steinernema carpocapsae</name>
    <name type="common">Entomopathogenic nematode</name>
    <dbReference type="NCBI Taxonomy" id="34508"/>
    <lineage>
        <taxon>Eukaryota</taxon>
        <taxon>Metazoa</taxon>
        <taxon>Ecdysozoa</taxon>
        <taxon>Nematoda</taxon>
        <taxon>Chromadorea</taxon>
        <taxon>Rhabditida</taxon>
        <taxon>Tylenchina</taxon>
        <taxon>Panagrolaimomorpha</taxon>
        <taxon>Strongyloidoidea</taxon>
        <taxon>Steinernematidae</taxon>
        <taxon>Steinernema</taxon>
    </lineage>
</organism>
<reference evidence="3 4" key="1">
    <citation type="journal article" date="2015" name="Genome Biol.">
        <title>Comparative genomics of Steinernema reveals deeply conserved gene regulatory networks.</title>
        <authorList>
            <person name="Dillman A.R."/>
            <person name="Macchietto M."/>
            <person name="Porter C.F."/>
            <person name="Rogers A."/>
            <person name="Williams B."/>
            <person name="Antoshechkin I."/>
            <person name="Lee M.M."/>
            <person name="Goodwin Z."/>
            <person name="Lu X."/>
            <person name="Lewis E.E."/>
            <person name="Goodrich-Blair H."/>
            <person name="Stock S.P."/>
            <person name="Adams B.J."/>
            <person name="Sternberg P.W."/>
            <person name="Mortazavi A."/>
        </authorList>
    </citation>
    <scope>NUCLEOTIDE SEQUENCE [LARGE SCALE GENOMIC DNA]</scope>
    <source>
        <strain evidence="3 4">ALL</strain>
    </source>
</reference>
<keyword evidence="4" id="KW-1185">Reference proteome</keyword>
<protein>
    <recommendedName>
        <fullName evidence="2">Endonuclease/exonuclease/phosphatase domain-containing protein</fullName>
    </recommendedName>
</protein>
<evidence type="ECO:0000256" key="1">
    <source>
        <dbReference type="SAM" id="MobiDB-lite"/>
    </source>
</evidence>
<dbReference type="GO" id="GO:0000175">
    <property type="term" value="F:3'-5'-RNA exonuclease activity"/>
    <property type="evidence" value="ECO:0007669"/>
    <property type="project" value="TreeGrafter"/>
</dbReference>
<feature type="domain" description="Endonuclease/exonuclease/phosphatase" evidence="2">
    <location>
        <begin position="118"/>
        <end position="451"/>
    </location>
</feature>
<dbReference type="STRING" id="34508.A0A4U5LY50"/>
<dbReference type="InterPro" id="IPR036691">
    <property type="entry name" value="Endo/exonu/phosph_ase_sf"/>
</dbReference>
<dbReference type="EMBL" id="AZBU02000011">
    <property type="protein sequence ID" value="TKR61191.1"/>
    <property type="molecule type" value="Genomic_DNA"/>
</dbReference>
<dbReference type="AlphaFoldDB" id="A0A4U5LY50"/>
<dbReference type="Pfam" id="PF03372">
    <property type="entry name" value="Exo_endo_phos"/>
    <property type="match status" value="1"/>
</dbReference>
<name>A0A4U5LY50_STECR</name>
<sequence>MTLQSCAQPLPPEAEASIKSRNPRPKPDLRKPVFIPKNYVFKRGPPGRYAVRILDSPGQPTKNYAIRNIEFYKKSADSVNEEFADSLSYHAAKILKVALRTWTILQNKPKKSHDFRLCSYNVLCQTTLEQTKFLYARQDERFLEWGYRSVKFEKELPALDADVFCLQEVNLLHFKSFFLPLFKKLGFEGRFEQKPKRDDGCAIFFKSSVFKQVAYRRVDLFHSDDSTLNKPNVGQIIRLRHEPSKREICVANTHLVFGKKLGATKFVQMALMLAHLKVVLDKGSKADYVLCGDLNIEPFSDIYAFLIRKELNLDKCVEALMSGQDFFAREKSRPTLRIPAEVGLISDCTLAKKQPKSDANSATKWTHGLDFVSVYNHLRPDKTRDMSTFHSKEALNPDFIFYSIEYVAEERGVLQVKESGLKLLNRLELPNISEANAAFGPWPNKFTPSDHVPLLVDFAFVQ</sequence>
<dbReference type="PANTHER" id="PTHR12121">
    <property type="entry name" value="CARBON CATABOLITE REPRESSOR PROTEIN 4"/>
    <property type="match status" value="1"/>
</dbReference>
<proteinExistence type="predicted"/>
<evidence type="ECO:0000313" key="3">
    <source>
        <dbReference type="EMBL" id="TKR61191.1"/>
    </source>
</evidence>
<dbReference type="InterPro" id="IPR050410">
    <property type="entry name" value="CCR4/nocturin_mRNA_transcr"/>
</dbReference>
<dbReference type="Gene3D" id="3.60.10.10">
    <property type="entry name" value="Endonuclease/exonuclease/phosphatase"/>
    <property type="match status" value="1"/>
</dbReference>
<feature type="region of interest" description="Disordered" evidence="1">
    <location>
        <begin position="1"/>
        <end position="31"/>
    </location>
</feature>
<dbReference type="PANTHER" id="PTHR12121:SF34">
    <property type="entry name" value="PROTEIN ANGEL"/>
    <property type="match status" value="1"/>
</dbReference>
<dbReference type="SUPFAM" id="SSF56219">
    <property type="entry name" value="DNase I-like"/>
    <property type="match status" value="1"/>
</dbReference>
<comment type="caution">
    <text evidence="3">The sequence shown here is derived from an EMBL/GenBank/DDBJ whole genome shotgun (WGS) entry which is preliminary data.</text>
</comment>
<reference evidence="3 4" key="2">
    <citation type="journal article" date="2019" name="G3 (Bethesda)">
        <title>Hybrid Assembly of the Genome of the Entomopathogenic Nematode Steinernema carpocapsae Identifies the X-Chromosome.</title>
        <authorList>
            <person name="Serra L."/>
            <person name="Macchietto M."/>
            <person name="Macias-Munoz A."/>
            <person name="McGill C.J."/>
            <person name="Rodriguez I.M."/>
            <person name="Rodriguez B."/>
            <person name="Murad R."/>
            <person name="Mortazavi A."/>
        </authorList>
    </citation>
    <scope>NUCLEOTIDE SEQUENCE [LARGE SCALE GENOMIC DNA]</scope>
    <source>
        <strain evidence="3 4">ALL</strain>
    </source>
</reference>